<reference evidence="7 8" key="1">
    <citation type="journal article" date="2015" name="Proc. Natl. Acad. Sci. U.S.A.">
        <title>The resurrection genome of Boea hygrometrica: A blueprint for survival of dehydration.</title>
        <authorList>
            <person name="Xiao L."/>
            <person name="Yang G."/>
            <person name="Zhang L."/>
            <person name="Yang X."/>
            <person name="Zhao S."/>
            <person name="Ji Z."/>
            <person name="Zhou Q."/>
            <person name="Hu M."/>
            <person name="Wang Y."/>
            <person name="Chen M."/>
            <person name="Xu Y."/>
            <person name="Jin H."/>
            <person name="Xiao X."/>
            <person name="Hu G."/>
            <person name="Bao F."/>
            <person name="Hu Y."/>
            <person name="Wan P."/>
            <person name="Li L."/>
            <person name="Deng X."/>
            <person name="Kuang T."/>
            <person name="Xiang C."/>
            <person name="Zhu J.K."/>
            <person name="Oliver M.J."/>
            <person name="He Y."/>
        </authorList>
    </citation>
    <scope>NUCLEOTIDE SEQUENCE [LARGE SCALE GENOMIC DNA]</scope>
    <source>
        <strain evidence="8">cv. XS01</strain>
    </source>
</reference>
<dbReference type="Gene3D" id="2.40.330.10">
    <property type="entry name" value="DNA-binding pseudobarrel domain"/>
    <property type="match status" value="3"/>
</dbReference>
<accession>A0A2Z7CE46</accession>
<dbReference type="AlphaFoldDB" id="A0A2Z7CE46"/>
<dbReference type="Proteomes" id="UP000250235">
    <property type="component" value="Unassembled WGS sequence"/>
</dbReference>
<keyword evidence="5" id="KW-0539">Nucleus</keyword>
<gene>
    <name evidence="7" type="ORF">F511_11808</name>
</gene>
<dbReference type="GO" id="GO:0005634">
    <property type="term" value="C:nucleus"/>
    <property type="evidence" value="ECO:0007669"/>
    <property type="project" value="UniProtKB-SubCell"/>
</dbReference>
<evidence type="ECO:0000256" key="4">
    <source>
        <dbReference type="ARBA" id="ARBA00023163"/>
    </source>
</evidence>
<evidence type="ECO:0000256" key="5">
    <source>
        <dbReference type="ARBA" id="ARBA00023242"/>
    </source>
</evidence>
<dbReference type="InterPro" id="IPR044837">
    <property type="entry name" value="REM16-like"/>
</dbReference>
<evidence type="ECO:0000313" key="8">
    <source>
        <dbReference type="Proteomes" id="UP000250235"/>
    </source>
</evidence>
<dbReference type="InterPro" id="IPR015300">
    <property type="entry name" value="DNA-bd_pseudobarrel_sf"/>
</dbReference>
<organism evidence="7 8">
    <name type="scientific">Dorcoceras hygrometricum</name>
    <dbReference type="NCBI Taxonomy" id="472368"/>
    <lineage>
        <taxon>Eukaryota</taxon>
        <taxon>Viridiplantae</taxon>
        <taxon>Streptophyta</taxon>
        <taxon>Embryophyta</taxon>
        <taxon>Tracheophyta</taxon>
        <taxon>Spermatophyta</taxon>
        <taxon>Magnoliopsida</taxon>
        <taxon>eudicotyledons</taxon>
        <taxon>Gunneridae</taxon>
        <taxon>Pentapetalae</taxon>
        <taxon>asterids</taxon>
        <taxon>lamiids</taxon>
        <taxon>Lamiales</taxon>
        <taxon>Gesneriaceae</taxon>
        <taxon>Didymocarpoideae</taxon>
        <taxon>Trichosporeae</taxon>
        <taxon>Loxocarpinae</taxon>
        <taxon>Dorcoceras</taxon>
    </lineage>
</organism>
<dbReference type="SUPFAM" id="SSF101936">
    <property type="entry name" value="DNA-binding pseudobarrel domain"/>
    <property type="match status" value="3"/>
</dbReference>
<keyword evidence="2" id="KW-0805">Transcription regulation</keyword>
<dbReference type="InterPro" id="IPR003340">
    <property type="entry name" value="B3_DNA-bd"/>
</dbReference>
<feature type="domain" description="TF-B3" evidence="6">
    <location>
        <begin position="203"/>
        <end position="299"/>
    </location>
</feature>
<name>A0A2Z7CE46_9LAMI</name>
<dbReference type="OrthoDB" id="660291at2759"/>
<evidence type="ECO:0000259" key="6">
    <source>
        <dbReference type="PROSITE" id="PS50863"/>
    </source>
</evidence>
<evidence type="ECO:0000313" key="7">
    <source>
        <dbReference type="EMBL" id="KZV45208.1"/>
    </source>
</evidence>
<keyword evidence="8" id="KW-1185">Reference proteome</keyword>
<dbReference type="GO" id="GO:0003677">
    <property type="term" value="F:DNA binding"/>
    <property type="evidence" value="ECO:0007669"/>
    <property type="project" value="UniProtKB-KW"/>
</dbReference>
<dbReference type="EMBL" id="KQ996417">
    <property type="protein sequence ID" value="KZV45208.1"/>
    <property type="molecule type" value="Genomic_DNA"/>
</dbReference>
<dbReference type="SMART" id="SM01019">
    <property type="entry name" value="B3"/>
    <property type="match status" value="3"/>
</dbReference>
<dbReference type="CDD" id="cd10017">
    <property type="entry name" value="B3_DNA"/>
    <property type="match status" value="3"/>
</dbReference>
<dbReference type="PROSITE" id="PS50863">
    <property type="entry name" value="B3"/>
    <property type="match status" value="3"/>
</dbReference>
<feature type="domain" description="TF-B3" evidence="6">
    <location>
        <begin position="397"/>
        <end position="493"/>
    </location>
</feature>
<dbReference type="PANTHER" id="PTHR31391">
    <property type="entry name" value="B3 DOMAIN-CONTAINING PROTEIN OS11G0197600-RELATED"/>
    <property type="match status" value="1"/>
</dbReference>
<evidence type="ECO:0000256" key="2">
    <source>
        <dbReference type="ARBA" id="ARBA00023015"/>
    </source>
</evidence>
<feature type="domain" description="TF-B3" evidence="6">
    <location>
        <begin position="1"/>
        <end position="69"/>
    </location>
</feature>
<dbReference type="Pfam" id="PF02362">
    <property type="entry name" value="B3"/>
    <property type="match status" value="3"/>
</dbReference>
<evidence type="ECO:0000256" key="3">
    <source>
        <dbReference type="ARBA" id="ARBA00023125"/>
    </source>
</evidence>
<comment type="subcellular location">
    <subcellularLocation>
        <location evidence="1">Nucleus</location>
    </subcellularLocation>
</comment>
<keyword evidence="4" id="KW-0804">Transcription</keyword>
<sequence length="517" mass="57257">MEGRALGAATLVGPSGNNWYAELILIGDGLFFSDGWEAFVNDHFLEQGDFLVFRYDGDLEFTVLVFDQNMCEKEAALKAENHQAINKNGGYMVKKRDRDVSTLPPSTVECVPKRARCSEILSECAHKIHLGSTNIGGDNEGAQEADQSCGFNNAVTVAVSPCAAAQNRADPSIRNRTTKLDMSLSPLEAERIARSFASSFPNFIKVMKRFNISGSYTLNIPYQFAMEHLPKCKLKVLLHNLKGGCWTVNSIPNTKVQTSHTFCGGWLSFVRDNSIDVGDICIFELVRKFELRVRILRVRKEGIGSHSSEAAHDGSINGLTTSTKASRRKSKIINKPSCDRGSVFSSQLDSCLIDSEIGNSFGSADNRGSHTKGCMSMKSAPEEKIAAKYFVSSFPHFVRIMKKFNASGSYTLKIPYQFSVENLPNFKTKIILRNLNGQCWTVNSIPTTRVRTLHTFCGGWMAFVRDNDIQIGDICIFELTGKCEMRVHVCAIGKKGLNYRNGTKNNAKPSDLEESLS</sequence>
<proteinExistence type="predicted"/>
<evidence type="ECO:0000256" key="1">
    <source>
        <dbReference type="ARBA" id="ARBA00004123"/>
    </source>
</evidence>
<dbReference type="PANTHER" id="PTHR31391:SF106">
    <property type="entry name" value="B3 DOMAIN-CONTAINING PROTEIN OS01G0723500"/>
    <property type="match status" value="1"/>
</dbReference>
<protein>
    <recommendedName>
        <fullName evidence="6">TF-B3 domain-containing protein</fullName>
    </recommendedName>
</protein>
<keyword evidence="3" id="KW-0238">DNA-binding</keyword>